<feature type="transmembrane region" description="Helical" evidence="1">
    <location>
        <begin position="51"/>
        <end position="70"/>
    </location>
</feature>
<dbReference type="EMBL" id="CACTIH010004743">
    <property type="protein sequence ID" value="CAA2991111.1"/>
    <property type="molecule type" value="Genomic_DNA"/>
</dbReference>
<dbReference type="Proteomes" id="UP000594638">
    <property type="component" value="Unassembled WGS sequence"/>
</dbReference>
<sequence length="174" mass="19239">MEVYVILQEQGTEYGYGFAVECPCWSVLASRSSHSSKDCKWMRINLQLLELISLQILMHAAVIIALLFILKSYDTSSTDDICSAPKFGSPEREKLIDEIHEFMLPKAPPVPQGSQGSKVQATIEENEIEGVEEELQNLVVEDGIVAEEPNETPSNAIVVQNSQPIAAMSTTELK</sequence>
<keyword evidence="3" id="KW-1185">Reference proteome</keyword>
<keyword evidence="1" id="KW-0472">Membrane</keyword>
<dbReference type="Gramene" id="OE9A110048T1">
    <property type="protein sequence ID" value="OE9A110048C1"/>
    <property type="gene ID" value="OE9A110048"/>
</dbReference>
<keyword evidence="1" id="KW-1133">Transmembrane helix</keyword>
<comment type="caution">
    <text evidence="2">The sequence shown here is derived from an EMBL/GenBank/DDBJ whole genome shotgun (WGS) entry which is preliminary data.</text>
</comment>
<evidence type="ECO:0000256" key="1">
    <source>
        <dbReference type="SAM" id="Phobius"/>
    </source>
</evidence>
<accession>A0A8S0SHK5</accession>
<keyword evidence="1" id="KW-0812">Transmembrane</keyword>
<name>A0A8S0SHK5_OLEEU</name>
<evidence type="ECO:0000313" key="2">
    <source>
        <dbReference type="EMBL" id="CAA2991111.1"/>
    </source>
</evidence>
<dbReference type="AlphaFoldDB" id="A0A8S0SHK5"/>
<organism evidence="2 3">
    <name type="scientific">Olea europaea subsp. europaea</name>
    <dbReference type="NCBI Taxonomy" id="158383"/>
    <lineage>
        <taxon>Eukaryota</taxon>
        <taxon>Viridiplantae</taxon>
        <taxon>Streptophyta</taxon>
        <taxon>Embryophyta</taxon>
        <taxon>Tracheophyta</taxon>
        <taxon>Spermatophyta</taxon>
        <taxon>Magnoliopsida</taxon>
        <taxon>eudicotyledons</taxon>
        <taxon>Gunneridae</taxon>
        <taxon>Pentapetalae</taxon>
        <taxon>asterids</taxon>
        <taxon>lamiids</taxon>
        <taxon>Lamiales</taxon>
        <taxon>Oleaceae</taxon>
        <taxon>Oleeae</taxon>
        <taxon>Olea</taxon>
    </lineage>
</organism>
<proteinExistence type="predicted"/>
<reference evidence="2 3" key="1">
    <citation type="submission" date="2019-12" db="EMBL/GenBank/DDBJ databases">
        <authorList>
            <person name="Alioto T."/>
            <person name="Alioto T."/>
            <person name="Gomez Garrido J."/>
        </authorList>
    </citation>
    <scope>NUCLEOTIDE SEQUENCE [LARGE SCALE GENOMIC DNA]</scope>
</reference>
<evidence type="ECO:0000313" key="3">
    <source>
        <dbReference type="Proteomes" id="UP000594638"/>
    </source>
</evidence>
<protein>
    <submittedName>
        <fullName evidence="2">Ubiquitin-conjugating enzyme E2 32</fullName>
    </submittedName>
</protein>
<gene>
    <name evidence="2" type="ORF">OLEA9_A110048</name>
</gene>